<keyword evidence="2" id="KW-1185">Reference proteome</keyword>
<sequence length="210" mass="24943">MQRGGKSPKFRRISTYFEIDHLSLRFFLNFISLKRFATINGLYQHETYKHKDYNLPPSNLPYLPPDAIQQFRESLVFFIKKKLSLNFKKSGRQSIKIPCSESQFVGVFGSWIHQYSPCKKKYICIFKGQYANILLSKILKNNEWGERWYDLKQKAYVVLYNSSTQDTLKIRENTYQNEQLSSEMIVEWHIEQIIDIHQQTSSAGFIIMKF</sequence>
<name>A0ACA9JYV0_9GLOM</name>
<comment type="caution">
    <text evidence="1">The sequence shown here is derived from an EMBL/GenBank/DDBJ whole genome shotgun (WGS) entry which is preliminary data.</text>
</comment>
<proteinExistence type="predicted"/>
<dbReference type="EMBL" id="CAJVPU010000172">
    <property type="protein sequence ID" value="CAG8442692.1"/>
    <property type="molecule type" value="Genomic_DNA"/>
</dbReference>
<evidence type="ECO:0000313" key="2">
    <source>
        <dbReference type="Proteomes" id="UP000789702"/>
    </source>
</evidence>
<dbReference type="Proteomes" id="UP000789702">
    <property type="component" value="Unassembled WGS sequence"/>
</dbReference>
<accession>A0ACA9JYV0</accession>
<gene>
    <name evidence="1" type="ORF">DHETER_LOCUS366</name>
</gene>
<organism evidence="1 2">
    <name type="scientific">Dentiscutata heterogama</name>
    <dbReference type="NCBI Taxonomy" id="1316150"/>
    <lineage>
        <taxon>Eukaryota</taxon>
        <taxon>Fungi</taxon>
        <taxon>Fungi incertae sedis</taxon>
        <taxon>Mucoromycota</taxon>
        <taxon>Glomeromycotina</taxon>
        <taxon>Glomeromycetes</taxon>
        <taxon>Diversisporales</taxon>
        <taxon>Gigasporaceae</taxon>
        <taxon>Dentiscutata</taxon>
    </lineage>
</organism>
<reference evidence="1" key="1">
    <citation type="submission" date="2021-06" db="EMBL/GenBank/DDBJ databases">
        <authorList>
            <person name="Kallberg Y."/>
            <person name="Tangrot J."/>
            <person name="Rosling A."/>
        </authorList>
    </citation>
    <scope>NUCLEOTIDE SEQUENCE</scope>
    <source>
        <strain evidence="1">IL203A</strain>
    </source>
</reference>
<evidence type="ECO:0000313" key="1">
    <source>
        <dbReference type="EMBL" id="CAG8442692.1"/>
    </source>
</evidence>
<protein>
    <submittedName>
        <fullName evidence="1">5379_t:CDS:1</fullName>
    </submittedName>
</protein>